<evidence type="ECO:0000256" key="1">
    <source>
        <dbReference type="SAM" id="MobiDB-lite"/>
    </source>
</evidence>
<proteinExistence type="predicted"/>
<dbReference type="Gene3D" id="1.10.260.40">
    <property type="entry name" value="lambda repressor-like DNA-binding domains"/>
    <property type="match status" value="1"/>
</dbReference>
<feature type="domain" description="HTH cro/C1-type" evidence="2">
    <location>
        <begin position="24"/>
        <end position="78"/>
    </location>
</feature>
<dbReference type="CDD" id="cd00093">
    <property type="entry name" value="HTH_XRE"/>
    <property type="match status" value="1"/>
</dbReference>
<reference evidence="4" key="1">
    <citation type="submission" date="2018-01" db="EMBL/GenBank/DDBJ databases">
        <title>Comparative genomics of Mycobacterium mucogenicum and Mycobacterium neoaurum clade members emphasizing tRNA and non-coding RNA.</title>
        <authorList>
            <person name="Behra P.R.K."/>
            <person name="Pettersson B.M.F."/>
            <person name="Das S."/>
            <person name="Dasgupta S."/>
            <person name="Kirsebom L.A."/>
        </authorList>
    </citation>
    <scope>NUCLEOTIDE SEQUENCE</scope>
    <source>
        <strain evidence="4">DSM 44124</strain>
    </source>
</reference>
<dbReference type="InterPro" id="IPR001387">
    <property type="entry name" value="Cro/C1-type_HTH"/>
</dbReference>
<organism evidence="4">
    <name type="scientific">Mycolicibacterium mucogenicum DSM 44124</name>
    <dbReference type="NCBI Taxonomy" id="1226753"/>
    <lineage>
        <taxon>Bacteria</taxon>
        <taxon>Bacillati</taxon>
        <taxon>Actinomycetota</taxon>
        <taxon>Actinomycetes</taxon>
        <taxon>Mycobacteriales</taxon>
        <taxon>Mycobacteriaceae</taxon>
        <taxon>Mycolicibacterium</taxon>
    </lineage>
</organism>
<dbReference type="KEGG" id="mmuc:C1S78_027690"/>
<dbReference type="InterPro" id="IPR010982">
    <property type="entry name" value="Lambda_DNA-bd_dom_sf"/>
</dbReference>
<keyword evidence="5" id="KW-1185">Reference proteome</keyword>
<reference evidence="3 5" key="3">
    <citation type="journal article" date="2019" name="Sci. Rep.">
        <title>Insight into the biology of Mycobacterium mucogenicum and Mycobacterium neoaurum clade members.</title>
        <authorList>
            <person name="Behra P.R.K."/>
            <person name="Pettersson B.M.F."/>
            <person name="Ramesh M."/>
            <person name="Dasgupta S."/>
            <person name="Kirsebom L.A."/>
        </authorList>
    </citation>
    <scope>NUCLEOTIDE SEQUENCE [LARGE SCALE GENOMIC DNA]</scope>
    <source>
        <strain evidence="3 5">DSM 44124</strain>
    </source>
</reference>
<dbReference type="GO" id="GO:0003677">
    <property type="term" value="F:DNA binding"/>
    <property type="evidence" value="ECO:0007669"/>
    <property type="project" value="InterPro"/>
</dbReference>
<evidence type="ECO:0000259" key="2">
    <source>
        <dbReference type="PROSITE" id="PS50943"/>
    </source>
</evidence>
<evidence type="ECO:0000313" key="3">
    <source>
        <dbReference type="EMBL" id="QPG69125.1"/>
    </source>
</evidence>
<reference evidence="3 5" key="2">
    <citation type="journal article" date="2019" name="BMC Evol. Biol.">
        <title>Comparative genomics of Mycobacterium mucogenicum and Mycobacterium neoaurum clade members emphasizing tRNA and non-coding RNA.</title>
        <authorList>
            <person name="Behra P.R.K."/>
            <person name="Pettersson B.M.F."/>
            <person name="Das S."/>
            <person name="Dasgupta S."/>
            <person name="Kirsebom L.A."/>
        </authorList>
    </citation>
    <scope>NUCLEOTIDE SEQUENCE [LARGE SCALE GENOMIC DNA]</scope>
    <source>
        <strain evidence="3 5">DSM 44124</strain>
    </source>
</reference>
<dbReference type="EMBL" id="POTL01000001">
    <property type="protein sequence ID" value="TLH56649.1"/>
    <property type="molecule type" value="Genomic_DNA"/>
</dbReference>
<dbReference type="PROSITE" id="PS50943">
    <property type="entry name" value="HTH_CROC1"/>
    <property type="match status" value="1"/>
</dbReference>
<dbReference type="GeneID" id="76728746"/>
<name>A0A8H2JI04_MYCMU</name>
<evidence type="ECO:0000313" key="4">
    <source>
        <dbReference type="EMBL" id="TLH56649.1"/>
    </source>
</evidence>
<sequence>MTTLMIVDGRRGEESRSEGIARRIKGEIAQNGLSMVRAAGLVGMTQAKFSRRMTGNVDFGIAELDDICQKLGISFEYITSGIRAIPNGDGPDGGGVVRPKGFEPLTF</sequence>
<dbReference type="Proteomes" id="UP000309231">
    <property type="component" value="Chromosome"/>
</dbReference>
<protein>
    <submittedName>
        <fullName evidence="3">Helix-turn-helix transcriptional regulator</fullName>
    </submittedName>
    <submittedName>
        <fullName evidence="4">XRE family transcriptional regulator</fullName>
    </submittedName>
</protein>
<gene>
    <name evidence="3" type="ORF">C1S78_027690</name>
    <name evidence="4" type="ORF">C1S78_27625</name>
</gene>
<evidence type="ECO:0000313" key="5">
    <source>
        <dbReference type="Proteomes" id="UP000309231"/>
    </source>
</evidence>
<accession>A0A8H2JI04</accession>
<dbReference type="SUPFAM" id="SSF47413">
    <property type="entry name" value="lambda repressor-like DNA-binding domains"/>
    <property type="match status" value="1"/>
</dbReference>
<dbReference type="EMBL" id="CP062008">
    <property type="protein sequence ID" value="QPG69125.1"/>
    <property type="molecule type" value="Genomic_DNA"/>
</dbReference>
<dbReference type="RefSeq" id="WP_082371319.1">
    <property type="nucleotide sequence ID" value="NZ_ANBS01000055.1"/>
</dbReference>
<feature type="region of interest" description="Disordered" evidence="1">
    <location>
        <begin position="88"/>
        <end position="107"/>
    </location>
</feature>
<dbReference type="AlphaFoldDB" id="A0A8H2JI04"/>